<proteinExistence type="predicted"/>
<evidence type="ECO:0000313" key="3">
    <source>
        <dbReference type="Proteomes" id="UP000011680"/>
    </source>
</evidence>
<feature type="transmembrane region" description="Helical" evidence="1">
    <location>
        <begin position="52"/>
        <end position="80"/>
    </location>
</feature>
<reference evidence="2 3" key="1">
    <citation type="journal article" date="2014" name="PLoS Genet.">
        <title>Phylogenetically driven sequencing of extremely halophilic archaea reveals strategies for static and dynamic osmo-response.</title>
        <authorList>
            <person name="Becker E.A."/>
            <person name="Seitzer P.M."/>
            <person name="Tritt A."/>
            <person name="Larsen D."/>
            <person name="Krusor M."/>
            <person name="Yao A.I."/>
            <person name="Wu D."/>
            <person name="Madern D."/>
            <person name="Eisen J.A."/>
            <person name="Darling A.E."/>
            <person name="Facciotti M.T."/>
        </authorList>
    </citation>
    <scope>NUCLEOTIDE SEQUENCE [LARGE SCALE GENOMIC DNA]</scope>
    <source>
        <strain evidence="2 3">JCM 13552</strain>
    </source>
</reference>
<keyword evidence="1" id="KW-1133">Transmembrane helix</keyword>
<feature type="transmembrane region" description="Helical" evidence="1">
    <location>
        <begin position="26"/>
        <end position="46"/>
    </location>
</feature>
<dbReference type="Proteomes" id="UP000011680">
    <property type="component" value="Unassembled WGS sequence"/>
</dbReference>
<sequence>MYKRQLESDLKQYVRKRQRRGHARGWGPYLVLLYGTAMTIGAFAYLDGGWAILAMLVVWLSTLGLYVLMVLVGLAGAALGAPGRLTDRIREFRS</sequence>
<evidence type="ECO:0000313" key="2">
    <source>
        <dbReference type="EMBL" id="EMA53900.1"/>
    </source>
</evidence>
<evidence type="ECO:0000256" key="1">
    <source>
        <dbReference type="SAM" id="Phobius"/>
    </source>
</evidence>
<keyword evidence="3" id="KW-1185">Reference proteome</keyword>
<dbReference type="PATRIC" id="fig|1227457.3.peg.1479"/>
<comment type="caution">
    <text evidence="2">The sequence shown here is derived from an EMBL/GenBank/DDBJ whole genome shotgun (WGS) entry which is preliminary data.</text>
</comment>
<organism evidence="2 3">
    <name type="scientific">Halococcus thailandensis JCM 13552</name>
    <dbReference type="NCBI Taxonomy" id="1227457"/>
    <lineage>
        <taxon>Archaea</taxon>
        <taxon>Methanobacteriati</taxon>
        <taxon>Methanobacteriota</taxon>
        <taxon>Stenosarchaea group</taxon>
        <taxon>Halobacteria</taxon>
        <taxon>Halobacteriales</taxon>
        <taxon>Halococcaceae</taxon>
        <taxon>Halococcus</taxon>
    </lineage>
</organism>
<keyword evidence="1" id="KW-0812">Transmembrane</keyword>
<name>M0NB62_9EURY</name>
<dbReference type="STRING" id="1227457.C451_08068"/>
<dbReference type="eggNOG" id="arCOG07870">
    <property type="taxonomic scope" value="Archaea"/>
</dbReference>
<protein>
    <submittedName>
        <fullName evidence="2">Uncharacterized protein</fullName>
    </submittedName>
</protein>
<accession>M0NB62</accession>
<keyword evidence="1" id="KW-0472">Membrane</keyword>
<dbReference type="AlphaFoldDB" id="M0NB62"/>
<dbReference type="EMBL" id="AOMF01000146">
    <property type="protein sequence ID" value="EMA53900.1"/>
    <property type="molecule type" value="Genomic_DNA"/>
</dbReference>
<gene>
    <name evidence="2" type="ORF">C451_08068</name>
</gene>